<evidence type="ECO:0000313" key="1">
    <source>
        <dbReference type="EMBL" id="SMP76815.1"/>
    </source>
</evidence>
<protein>
    <submittedName>
        <fullName evidence="1">Uncharacterized protein</fullName>
    </submittedName>
</protein>
<gene>
    <name evidence="1" type="ORF">SAMN06295970_12520</name>
</gene>
<dbReference type="RefSeq" id="WP_283444823.1">
    <property type="nucleotide sequence ID" value="NZ_FXUL01000025.1"/>
</dbReference>
<reference evidence="1 2" key="1">
    <citation type="submission" date="2017-05" db="EMBL/GenBank/DDBJ databases">
        <authorList>
            <person name="Varghese N."/>
            <person name="Submissions S."/>
        </authorList>
    </citation>
    <scope>NUCLEOTIDE SEQUENCE [LARGE SCALE GENOMIC DNA]</scope>
    <source>
        <strain evidence="1 2">DSM 26001</strain>
    </source>
</reference>
<comment type="caution">
    <text evidence="1">The sequence shown here is derived from an EMBL/GenBank/DDBJ whole genome shotgun (WGS) entry which is preliminary data.</text>
</comment>
<sequence length="229" mass="25029">MPSTQAPFSPSAFVRETGGSYARELGIDLSGGDPAEIQKWLLAAVLFGAPIPVGTAVKTYREFERAGLVRFDRIRQAGWHALVRTLGRGGYARYDFKTATKLIEVADRLSLDYGDDANALHLAAADETDLVRRIRQLGKGIGEVTAGIFLRELRGVWSKAQPLPSALAVLAAGTLGLVDAGTLDKAEVRQALMTLWREDGMTPETFPEFETALLRHGATLRRKRTPKPR</sequence>
<evidence type="ECO:0000313" key="2">
    <source>
        <dbReference type="Proteomes" id="UP001158049"/>
    </source>
</evidence>
<name>A0ABY1QSX2_9BURK</name>
<keyword evidence="2" id="KW-1185">Reference proteome</keyword>
<dbReference type="InterPro" id="IPR011257">
    <property type="entry name" value="DNA_glycosylase"/>
</dbReference>
<dbReference type="Proteomes" id="UP001158049">
    <property type="component" value="Unassembled WGS sequence"/>
</dbReference>
<dbReference type="SUPFAM" id="SSF48150">
    <property type="entry name" value="DNA-glycosylase"/>
    <property type="match status" value="1"/>
</dbReference>
<organism evidence="1 2">
    <name type="scientific">Noviherbaspirillum suwonense</name>
    <dbReference type="NCBI Taxonomy" id="1224511"/>
    <lineage>
        <taxon>Bacteria</taxon>
        <taxon>Pseudomonadati</taxon>
        <taxon>Pseudomonadota</taxon>
        <taxon>Betaproteobacteria</taxon>
        <taxon>Burkholderiales</taxon>
        <taxon>Oxalobacteraceae</taxon>
        <taxon>Noviherbaspirillum</taxon>
    </lineage>
</organism>
<proteinExistence type="predicted"/>
<dbReference type="EMBL" id="FXUL01000025">
    <property type="protein sequence ID" value="SMP76815.1"/>
    <property type="molecule type" value="Genomic_DNA"/>
</dbReference>
<accession>A0ABY1QSX2</accession>